<organism evidence="1 2">
    <name type="scientific">Intoshia linei</name>
    <dbReference type="NCBI Taxonomy" id="1819745"/>
    <lineage>
        <taxon>Eukaryota</taxon>
        <taxon>Metazoa</taxon>
        <taxon>Spiralia</taxon>
        <taxon>Lophotrochozoa</taxon>
        <taxon>Mesozoa</taxon>
        <taxon>Orthonectida</taxon>
        <taxon>Rhopaluridae</taxon>
        <taxon>Intoshia</taxon>
    </lineage>
</organism>
<protein>
    <submittedName>
        <fullName evidence="1">Uncharacterized protein</fullName>
    </submittedName>
</protein>
<evidence type="ECO:0000313" key="1">
    <source>
        <dbReference type="EMBL" id="OAF67335.1"/>
    </source>
</evidence>
<keyword evidence="2" id="KW-1185">Reference proteome</keyword>
<reference evidence="1 2" key="1">
    <citation type="submission" date="2016-04" db="EMBL/GenBank/DDBJ databases">
        <title>The genome of Intoshia linei affirms orthonectids as highly simplified spiralians.</title>
        <authorList>
            <person name="Mikhailov K.V."/>
            <person name="Slusarev G.S."/>
            <person name="Nikitin M.A."/>
            <person name="Logacheva M.D."/>
            <person name="Penin A."/>
            <person name="Aleoshin V."/>
            <person name="Panchin Y.V."/>
        </authorList>
    </citation>
    <scope>NUCLEOTIDE SEQUENCE [LARGE SCALE GENOMIC DNA]</scope>
    <source>
        <strain evidence="1">Intl2013</strain>
        <tissue evidence="1">Whole animal</tissue>
    </source>
</reference>
<evidence type="ECO:0000313" key="2">
    <source>
        <dbReference type="Proteomes" id="UP000078046"/>
    </source>
</evidence>
<sequence>MINFPKVKYIKNNNHYDYPISEITSHKLIDFIYSCDIDDVKVIDNLQAIKKCYPVQCFVKINIANSIDQFNMYFNGEYSSYNMENNVYIQKFKKHKSIGKFFIYVDRSYEPHLSMSNKYIKYMNENQQSKIVSIFKDWAFVKHENTSLEKFINFQKVLSFSQVDTFNYNVYKKSKKFLVLFVFDTELEKDLIFSHVFKKFGKLTHYVQFCYTKNYNFIEKTFFIDYTKKTFNRNCIFIQNSNLENYLTYPCNKMFYFERLDKFIEKSINTPK</sequence>
<feature type="non-terminal residue" evidence="1">
    <location>
        <position position="272"/>
    </location>
</feature>
<gene>
    <name evidence="1" type="ORF">A3Q56_04933</name>
</gene>
<proteinExistence type="predicted"/>
<dbReference type="EMBL" id="LWCA01000688">
    <property type="protein sequence ID" value="OAF67335.1"/>
    <property type="molecule type" value="Genomic_DNA"/>
</dbReference>
<accession>A0A177AZA5</accession>
<dbReference type="AlphaFoldDB" id="A0A177AZA5"/>
<name>A0A177AZA5_9BILA</name>
<comment type="caution">
    <text evidence="1">The sequence shown here is derived from an EMBL/GenBank/DDBJ whole genome shotgun (WGS) entry which is preliminary data.</text>
</comment>
<dbReference type="Proteomes" id="UP000078046">
    <property type="component" value="Unassembled WGS sequence"/>
</dbReference>